<protein>
    <submittedName>
        <fullName evidence="1">Uncharacterized protein</fullName>
    </submittedName>
</protein>
<dbReference type="EMBL" id="JAVRIC010000001">
    <property type="protein sequence ID" value="MDT0495886.1"/>
    <property type="molecule type" value="Genomic_DNA"/>
</dbReference>
<organism evidence="1 2">
    <name type="scientific">Banduia mediterranea</name>
    <dbReference type="NCBI Taxonomy" id="3075609"/>
    <lineage>
        <taxon>Bacteria</taxon>
        <taxon>Pseudomonadati</taxon>
        <taxon>Pseudomonadota</taxon>
        <taxon>Gammaproteobacteria</taxon>
        <taxon>Nevskiales</taxon>
        <taxon>Algiphilaceae</taxon>
        <taxon>Banduia</taxon>
    </lineage>
</organism>
<dbReference type="RefSeq" id="WP_311363278.1">
    <property type="nucleotide sequence ID" value="NZ_JAVRIC010000001.1"/>
</dbReference>
<keyword evidence="2" id="KW-1185">Reference proteome</keyword>
<evidence type="ECO:0000313" key="1">
    <source>
        <dbReference type="EMBL" id="MDT0495886.1"/>
    </source>
</evidence>
<evidence type="ECO:0000313" key="2">
    <source>
        <dbReference type="Proteomes" id="UP001254608"/>
    </source>
</evidence>
<name>A0ABU2WF17_9GAMM</name>
<reference evidence="1 2" key="1">
    <citation type="submission" date="2023-09" db="EMBL/GenBank/DDBJ databases">
        <authorList>
            <person name="Rey-Velasco X."/>
        </authorList>
    </citation>
    <scope>NUCLEOTIDE SEQUENCE [LARGE SCALE GENOMIC DNA]</scope>
    <source>
        <strain evidence="1 2">W345</strain>
    </source>
</reference>
<dbReference type="Proteomes" id="UP001254608">
    <property type="component" value="Unassembled WGS sequence"/>
</dbReference>
<sequence length="62" mass="6946">MNMDREIGKIVLHVQNLLRQIQQEGDVEALAALEATLQIATTKLRNAKRSMRGKLTSLRVAC</sequence>
<comment type="caution">
    <text evidence="1">The sequence shown here is derived from an EMBL/GenBank/DDBJ whole genome shotgun (WGS) entry which is preliminary data.</text>
</comment>
<proteinExistence type="predicted"/>
<gene>
    <name evidence="1" type="ORF">RM530_00695</name>
</gene>
<accession>A0ABU2WF17</accession>